<dbReference type="OrthoDB" id="281357at2"/>
<keyword evidence="2" id="KW-1185">Reference proteome</keyword>
<dbReference type="AlphaFoldDB" id="A0A1I3CZW6"/>
<dbReference type="STRING" id="1576369.SAMN05421753_10333"/>
<reference evidence="2" key="1">
    <citation type="submission" date="2016-10" db="EMBL/GenBank/DDBJ databases">
        <authorList>
            <person name="Varghese N."/>
            <person name="Submissions S."/>
        </authorList>
    </citation>
    <scope>NUCLEOTIDE SEQUENCE [LARGE SCALE GENOMIC DNA]</scope>
    <source>
        <strain evidence="2">DSM 26348</strain>
    </source>
</reference>
<dbReference type="Proteomes" id="UP000199518">
    <property type="component" value="Unassembled WGS sequence"/>
</dbReference>
<organism evidence="1 2">
    <name type="scientific">Planctomicrobium piriforme</name>
    <dbReference type="NCBI Taxonomy" id="1576369"/>
    <lineage>
        <taxon>Bacteria</taxon>
        <taxon>Pseudomonadati</taxon>
        <taxon>Planctomycetota</taxon>
        <taxon>Planctomycetia</taxon>
        <taxon>Planctomycetales</taxon>
        <taxon>Planctomycetaceae</taxon>
        <taxon>Planctomicrobium</taxon>
    </lineage>
</organism>
<dbReference type="RefSeq" id="WP_092048069.1">
    <property type="nucleotide sequence ID" value="NZ_FOQD01000003.1"/>
</dbReference>
<proteinExistence type="predicted"/>
<evidence type="ECO:0000313" key="1">
    <source>
        <dbReference type="EMBL" id="SFH80007.1"/>
    </source>
</evidence>
<sequence>MSKDFSSYQKKVISRYYDNRDQIDETRLGELVTNLYLAKPGSKQMEKLWVSAQETMERLKVPESRIAHVMSKKDAAILAEVVKELTAGTLKRSST</sequence>
<name>A0A1I3CZW6_9PLAN</name>
<protein>
    <submittedName>
        <fullName evidence="1">Uncharacterized protein</fullName>
    </submittedName>
</protein>
<evidence type="ECO:0000313" key="2">
    <source>
        <dbReference type="Proteomes" id="UP000199518"/>
    </source>
</evidence>
<dbReference type="EMBL" id="FOQD01000003">
    <property type="protein sequence ID" value="SFH80007.1"/>
    <property type="molecule type" value="Genomic_DNA"/>
</dbReference>
<accession>A0A1I3CZW6</accession>
<gene>
    <name evidence="1" type="ORF">SAMN05421753_10333</name>
</gene>